<dbReference type="PANTHER" id="PTHR36307:SF1">
    <property type="entry name" value="FLAGELLA BASAL BODY P-RING FORMATION PROTEIN FLGA"/>
    <property type="match status" value="1"/>
</dbReference>
<dbReference type="InterPro" id="IPR039246">
    <property type="entry name" value="Flagellar_FlgA"/>
</dbReference>
<proteinExistence type="inferred from homology"/>
<dbReference type="Gene3D" id="3.90.1210.10">
    <property type="entry name" value="Antifreeze-like/N-acetylneuraminic acid synthase C-terminal domain"/>
    <property type="match status" value="1"/>
</dbReference>
<dbReference type="OrthoDB" id="8448733at2"/>
<keyword evidence="4" id="KW-1185">Reference proteome</keyword>
<dbReference type="NCBIfam" id="TIGR03170">
    <property type="entry name" value="flgA_cterm"/>
    <property type="match status" value="1"/>
</dbReference>
<gene>
    <name evidence="3" type="ORF">G293_01735</name>
</gene>
<organism evidence="3 4">
    <name type="scientific">Candidatus Liberibacter africanus PTSAPSY</name>
    <dbReference type="NCBI Taxonomy" id="1277257"/>
    <lineage>
        <taxon>Bacteria</taxon>
        <taxon>Pseudomonadati</taxon>
        <taxon>Pseudomonadota</taxon>
        <taxon>Alphaproteobacteria</taxon>
        <taxon>Hyphomicrobiales</taxon>
        <taxon>Rhizobiaceae</taxon>
        <taxon>Liberibacter</taxon>
    </lineage>
</organism>
<keyword evidence="3" id="KW-0282">Flagellum</keyword>
<dbReference type="CDD" id="cd11614">
    <property type="entry name" value="SAF_CpaB_FlgA_like"/>
    <property type="match status" value="1"/>
</dbReference>
<protein>
    <recommendedName>
        <fullName evidence="1">Flagella basal body P-ring formation protein FlgA</fullName>
    </recommendedName>
</protein>
<dbReference type="Pfam" id="PF13144">
    <property type="entry name" value="ChapFlgA"/>
    <property type="match status" value="1"/>
</dbReference>
<feature type="domain" description="Flagella basal body P-ring formation protein FlgA SAF" evidence="2">
    <location>
        <begin position="30"/>
        <end position="151"/>
    </location>
</feature>
<dbReference type="GO" id="GO:0042597">
    <property type="term" value="C:periplasmic space"/>
    <property type="evidence" value="ECO:0007669"/>
    <property type="project" value="UniProtKB-SubCell"/>
</dbReference>
<evidence type="ECO:0000313" key="4">
    <source>
        <dbReference type="Proteomes" id="UP000035503"/>
    </source>
</evidence>
<dbReference type="GO" id="GO:0044780">
    <property type="term" value="P:bacterial-type flagellum assembly"/>
    <property type="evidence" value="ECO:0007669"/>
    <property type="project" value="InterPro"/>
</dbReference>
<keyword evidence="1" id="KW-0732">Signal</keyword>
<dbReference type="AlphaFoldDB" id="A0A0G3I2A0"/>
<evidence type="ECO:0000259" key="2">
    <source>
        <dbReference type="Pfam" id="PF13144"/>
    </source>
</evidence>
<feature type="chain" id="PRO_5005117926" description="Flagella basal body P-ring formation protein FlgA" evidence="1">
    <location>
        <begin position="25"/>
        <end position="154"/>
    </location>
</feature>
<keyword evidence="3" id="KW-0966">Cell projection</keyword>
<accession>A0A0G3I2A0</accession>
<dbReference type="KEGG" id="lau:G293_01735"/>
<feature type="signal peptide" evidence="1">
    <location>
        <begin position="1"/>
        <end position="24"/>
    </location>
</feature>
<dbReference type="RefSeq" id="WP_047264035.1">
    <property type="nucleotide sequence ID" value="NZ_CP004021.1"/>
</dbReference>
<dbReference type="PANTHER" id="PTHR36307">
    <property type="entry name" value="FLAGELLA BASAL BODY P-RING FORMATION PROTEIN FLGA"/>
    <property type="match status" value="1"/>
</dbReference>
<comment type="subcellular location">
    <subcellularLocation>
        <location evidence="1">Periplasm</location>
    </subcellularLocation>
</comment>
<keyword evidence="1" id="KW-1005">Bacterial flagellum biogenesis</keyword>
<reference evidence="3 4" key="1">
    <citation type="journal article" date="2015" name="Genome Announc.">
        <title>Complete Genome Sequence of 'Candidatus Liberibacter africanus,' a Bacterium Associated with Citrus Huanglongbing.</title>
        <authorList>
            <person name="Lin H."/>
            <person name="Pietersen G."/>
            <person name="Han C."/>
            <person name="Read D.A."/>
            <person name="Lou B."/>
            <person name="Gupta G."/>
            <person name="Civerolo E.L."/>
        </authorList>
    </citation>
    <scope>NUCLEOTIDE SEQUENCE [LARGE SCALE GENOMIC DNA]</scope>
    <source>
        <strain evidence="3 4">PTSAPSY</strain>
    </source>
</reference>
<evidence type="ECO:0000256" key="1">
    <source>
        <dbReference type="RuleBase" id="RU362063"/>
    </source>
</evidence>
<dbReference type="EMBL" id="CP004021">
    <property type="protein sequence ID" value="AKK19979.1"/>
    <property type="molecule type" value="Genomic_DNA"/>
</dbReference>
<dbReference type="Proteomes" id="UP000035503">
    <property type="component" value="Chromosome"/>
</dbReference>
<dbReference type="STRING" id="1277257.G293_01735"/>
<keyword evidence="3" id="KW-0969">Cilium</keyword>
<comment type="function">
    <text evidence="1">Involved in the assembly process of the P-ring formation. It may associate with FlgF on the rod constituting a structure essential for the P-ring assembly or may act as a modulator protein for the P-ring assembly.</text>
</comment>
<evidence type="ECO:0000313" key="3">
    <source>
        <dbReference type="EMBL" id="AKK19979.1"/>
    </source>
</evidence>
<comment type="similarity">
    <text evidence="1">Belongs to the FlgA family.</text>
</comment>
<keyword evidence="1" id="KW-0574">Periplasm</keyword>
<sequence length="154" mass="16803">MACYCVRLLSVFSLYMLCFNSVFSKEIDRTVVPSVVIAAGEVINDFQLKEVEVTNPNIKGSYARSIKDVVGLVTRRTLLPDHIIPLSVLHRPYVIFRGTKVRLILLKGNMTISTFGIALSDASIGDVVSVRNSDTGVIVSGSAEDSNTVRIVAK</sequence>
<name>A0A0G3I2A0_LIBAF</name>
<dbReference type="PATRIC" id="fig|1277257.4.peg.377"/>
<dbReference type="InterPro" id="IPR017585">
    <property type="entry name" value="SAF_FlgA"/>
</dbReference>
<dbReference type="Gene3D" id="2.30.30.760">
    <property type="match status" value="1"/>
</dbReference>